<keyword evidence="6" id="KW-1185">Reference proteome</keyword>
<dbReference type="RefSeq" id="XP_009521446.1">
    <property type="nucleotide sequence ID" value="XM_009523151.1"/>
</dbReference>
<dbReference type="Proteomes" id="UP000002640">
    <property type="component" value="Unassembled WGS sequence"/>
</dbReference>
<evidence type="ECO:0000313" key="5">
    <source>
        <dbReference type="EMBL" id="EGZ26158.1"/>
    </source>
</evidence>
<keyword evidence="3" id="KW-0964">Secreted</keyword>
<feature type="domain" description="Crinkler effector protein N-terminal" evidence="4">
    <location>
        <begin position="3"/>
        <end position="75"/>
    </location>
</feature>
<sequence length="83" mass="9071">MARLTCVIIQEGSTISIVIDEGLPVYELKKAIKAKRPNNLKDVDAARLHLFLAKDGDAWLGASSEVARQLQNGEIPDAIKTLQ</sequence>
<gene>
    <name evidence="5" type="ORF">PHYSODRAFT_401091</name>
</gene>
<reference evidence="5 6" key="1">
    <citation type="journal article" date="2006" name="Science">
        <title>Phytophthora genome sequences uncover evolutionary origins and mechanisms of pathogenesis.</title>
        <authorList>
            <person name="Tyler B.M."/>
            <person name="Tripathy S."/>
            <person name="Zhang X."/>
            <person name="Dehal P."/>
            <person name="Jiang R.H."/>
            <person name="Aerts A."/>
            <person name="Arredondo F.D."/>
            <person name="Baxter L."/>
            <person name="Bensasson D."/>
            <person name="Beynon J.L."/>
            <person name="Chapman J."/>
            <person name="Damasceno C.M."/>
            <person name="Dorrance A.E."/>
            <person name="Dou D."/>
            <person name="Dickerman A.W."/>
            <person name="Dubchak I.L."/>
            <person name="Garbelotto M."/>
            <person name="Gijzen M."/>
            <person name="Gordon S.G."/>
            <person name="Govers F."/>
            <person name="Grunwald N.J."/>
            <person name="Huang W."/>
            <person name="Ivors K.L."/>
            <person name="Jones R.W."/>
            <person name="Kamoun S."/>
            <person name="Krampis K."/>
            <person name="Lamour K.H."/>
            <person name="Lee M.K."/>
            <person name="McDonald W.H."/>
            <person name="Medina M."/>
            <person name="Meijer H.J."/>
            <person name="Nordberg E.K."/>
            <person name="Maclean D.J."/>
            <person name="Ospina-Giraldo M.D."/>
            <person name="Morris P.F."/>
            <person name="Phuntumart V."/>
            <person name="Putnam N.H."/>
            <person name="Rash S."/>
            <person name="Rose J.K."/>
            <person name="Sakihama Y."/>
            <person name="Salamov A.A."/>
            <person name="Savidor A."/>
            <person name="Scheuring C.F."/>
            <person name="Smith B.M."/>
            <person name="Sobral B.W."/>
            <person name="Terry A."/>
            <person name="Torto-Alalibo T.A."/>
            <person name="Win J."/>
            <person name="Xu Z."/>
            <person name="Zhang H."/>
            <person name="Grigoriev I.V."/>
            <person name="Rokhsar D.S."/>
            <person name="Boore J.L."/>
        </authorList>
    </citation>
    <scope>NUCLEOTIDE SEQUENCE [LARGE SCALE GENOMIC DNA]</scope>
    <source>
        <strain evidence="5 6">P6497</strain>
    </source>
</reference>
<dbReference type="GO" id="GO:0005576">
    <property type="term" value="C:extracellular region"/>
    <property type="evidence" value="ECO:0007669"/>
    <property type="project" value="UniProtKB-SubCell"/>
</dbReference>
<dbReference type="KEGG" id="psoj:PHYSODRAFT_401091"/>
<dbReference type="AlphaFoldDB" id="G4YXC4"/>
<dbReference type="Pfam" id="PF20147">
    <property type="entry name" value="Crinkler"/>
    <property type="match status" value="1"/>
</dbReference>
<evidence type="ECO:0000256" key="1">
    <source>
        <dbReference type="ARBA" id="ARBA00004340"/>
    </source>
</evidence>
<protein>
    <recommendedName>
        <fullName evidence="4">Crinkler effector protein N-terminal domain-containing protein</fullName>
    </recommendedName>
</protein>
<dbReference type="GO" id="GO:0043657">
    <property type="term" value="C:host cell"/>
    <property type="evidence" value="ECO:0007669"/>
    <property type="project" value="UniProtKB-SubCell"/>
</dbReference>
<dbReference type="GeneID" id="20651283"/>
<feature type="non-terminal residue" evidence="5">
    <location>
        <position position="83"/>
    </location>
</feature>
<comment type="subcellular location">
    <subcellularLocation>
        <location evidence="1">Host cell</location>
    </subcellularLocation>
    <subcellularLocation>
        <location evidence="2">Secreted</location>
    </subcellularLocation>
</comment>
<organism evidence="5 6">
    <name type="scientific">Phytophthora sojae (strain P6497)</name>
    <name type="common">Soybean stem and root rot agent</name>
    <name type="synonym">Phytophthora megasperma f. sp. glycines</name>
    <dbReference type="NCBI Taxonomy" id="1094619"/>
    <lineage>
        <taxon>Eukaryota</taxon>
        <taxon>Sar</taxon>
        <taxon>Stramenopiles</taxon>
        <taxon>Oomycota</taxon>
        <taxon>Peronosporomycetes</taxon>
        <taxon>Peronosporales</taxon>
        <taxon>Peronosporaceae</taxon>
        <taxon>Phytophthora</taxon>
    </lineage>
</organism>
<dbReference type="InParanoid" id="G4YXC4"/>
<dbReference type="InterPro" id="IPR045379">
    <property type="entry name" value="Crinkler_N"/>
</dbReference>
<evidence type="ECO:0000259" key="4">
    <source>
        <dbReference type="Pfam" id="PF20147"/>
    </source>
</evidence>
<evidence type="ECO:0000256" key="2">
    <source>
        <dbReference type="ARBA" id="ARBA00004613"/>
    </source>
</evidence>
<evidence type="ECO:0000256" key="3">
    <source>
        <dbReference type="ARBA" id="ARBA00022525"/>
    </source>
</evidence>
<proteinExistence type="predicted"/>
<accession>G4YXC4</accession>
<name>G4YXC4_PHYSP</name>
<dbReference type="EMBL" id="JH159152">
    <property type="protein sequence ID" value="EGZ26158.1"/>
    <property type="molecule type" value="Genomic_DNA"/>
</dbReference>
<evidence type="ECO:0000313" key="6">
    <source>
        <dbReference type="Proteomes" id="UP000002640"/>
    </source>
</evidence>